<dbReference type="RefSeq" id="WP_078498460.1">
    <property type="nucleotide sequence ID" value="NZ_MSZX01000003.1"/>
</dbReference>
<dbReference type="InterPro" id="IPR013525">
    <property type="entry name" value="ABC2_TM"/>
</dbReference>
<sequence>MKKIWTIFWTDIRHICTNIPAAIIITGLIILPSLYAWFNILASWDPYGNTKGIAIAVSNEDEGASILNKKVNIGDEIIASLHENHKIGWTFVDTKKALSGVKHGDYYASIIIPKHFSARIATVISHEPIKAEIDYYVNEKINAISPKITSSGASGIISEVSSNFVKEANGAIFKIFNEVGVELSNELPTIEKVKSLVFKVEKNFPEFERVLNIASSDVVKAQEIVKESQQSLPILSDVASKAQQFSKGVSDLLGYSTQGIEAIAPYVKQDLSSLQEAALSMQELTGVLQDATAGPSAVAKALTHAATRLDRAITISTSVKTWFEHLSQLTHGKLFQRDVDRMNRILTKFKEQRSTVSEIQAAVNRGETVSDTLINRLNTLSKDTSDDLGNIIGRFDSDITPNIVNTINQVKKSTDQVNALLNKASGRIPDISKLLTDASKGLTFGGNEIQTIHKELPTAKSKITDFANKIRDLEQKGDITEIISLLKNNFEKESEFFAQPVVLKENKLFPIPNYGSGMSPFFTTLSLWVGALLLVSLLTVEVHHEGIEYAGYHVYFGRFLTFVTLAMLQSLFDTLGDIYLLKVYVVEKMWFVLFGMFLSIIFMLIVYTLVSIFGNVGKAMAIILLVLQLAGAGGTFPIQVTPHFFQMIHPYLPFTYAISMMREATGGILWDIVWHDVLLMLVFAGIALVLGLALKTPINRMSAGFVKKAKESKIIH</sequence>
<feature type="transmembrane region" description="Helical" evidence="5">
    <location>
        <begin position="589"/>
        <end position="610"/>
    </location>
</feature>
<evidence type="ECO:0000259" key="6">
    <source>
        <dbReference type="Pfam" id="PF12698"/>
    </source>
</evidence>
<feature type="transmembrane region" description="Helical" evidence="5">
    <location>
        <begin position="21"/>
        <end position="38"/>
    </location>
</feature>
<keyword evidence="4 5" id="KW-0472">Membrane</keyword>
<accession>A0A1T2XHV0</accession>
<keyword evidence="2 5" id="KW-0812">Transmembrane</keyword>
<dbReference type="PANTHER" id="PTHR43077:SF10">
    <property type="entry name" value="TRANSPORT PERMEASE PROTEIN"/>
    <property type="match status" value="1"/>
</dbReference>
<keyword evidence="8" id="KW-1185">Reference proteome</keyword>
<evidence type="ECO:0000256" key="1">
    <source>
        <dbReference type="ARBA" id="ARBA00004141"/>
    </source>
</evidence>
<dbReference type="GO" id="GO:0140359">
    <property type="term" value="F:ABC-type transporter activity"/>
    <property type="evidence" value="ECO:0007669"/>
    <property type="project" value="InterPro"/>
</dbReference>
<gene>
    <name evidence="7" type="ORF">BVG16_10345</name>
</gene>
<dbReference type="InterPro" id="IPR051328">
    <property type="entry name" value="T7SS_ABC-Transporter"/>
</dbReference>
<dbReference type="EMBL" id="MSZX01000003">
    <property type="protein sequence ID" value="OPA79461.1"/>
    <property type="molecule type" value="Genomic_DNA"/>
</dbReference>
<dbReference type="NCBIfam" id="TIGR03062">
    <property type="entry name" value="pip_yhgE_Cterm"/>
    <property type="match status" value="1"/>
</dbReference>
<feature type="transmembrane region" description="Helical" evidence="5">
    <location>
        <begin position="622"/>
        <end position="645"/>
    </location>
</feature>
<evidence type="ECO:0000256" key="3">
    <source>
        <dbReference type="ARBA" id="ARBA00022989"/>
    </source>
</evidence>
<dbReference type="InterPro" id="IPR017501">
    <property type="entry name" value="Phage_infect_YhgE_C"/>
</dbReference>
<comment type="subcellular location">
    <subcellularLocation>
        <location evidence="1">Membrane</location>
        <topology evidence="1">Multi-pass membrane protein</topology>
    </subcellularLocation>
</comment>
<dbReference type="AlphaFoldDB" id="A0A1T2XHV0"/>
<evidence type="ECO:0000256" key="2">
    <source>
        <dbReference type="ARBA" id="ARBA00022692"/>
    </source>
</evidence>
<dbReference type="NCBIfam" id="TIGR03061">
    <property type="entry name" value="pip_yhgE_Nterm"/>
    <property type="match status" value="1"/>
</dbReference>
<dbReference type="GO" id="GO:0016020">
    <property type="term" value="C:membrane"/>
    <property type="evidence" value="ECO:0007669"/>
    <property type="project" value="UniProtKB-SubCell"/>
</dbReference>
<feature type="transmembrane region" description="Helical" evidence="5">
    <location>
        <begin position="521"/>
        <end position="540"/>
    </location>
</feature>
<dbReference type="Pfam" id="PF12698">
    <property type="entry name" value="ABC2_membrane_3"/>
    <property type="match status" value="1"/>
</dbReference>
<dbReference type="STRING" id="1324314.BVG16_10345"/>
<dbReference type="Gene3D" id="3.40.1710.10">
    <property type="entry name" value="abc type-2 transporter like domain"/>
    <property type="match status" value="1"/>
</dbReference>
<feature type="domain" description="ABC-2 type transporter transmembrane" evidence="6">
    <location>
        <begin position="457"/>
        <end position="692"/>
    </location>
</feature>
<evidence type="ECO:0000313" key="8">
    <source>
        <dbReference type="Proteomes" id="UP000190188"/>
    </source>
</evidence>
<evidence type="ECO:0000313" key="7">
    <source>
        <dbReference type="EMBL" id="OPA79461.1"/>
    </source>
</evidence>
<reference evidence="7 8" key="1">
    <citation type="submission" date="2017-01" db="EMBL/GenBank/DDBJ databases">
        <title>Genome analysis of Paenibacillus selenitrireducens ES3-24.</title>
        <authorList>
            <person name="Xu D."/>
            <person name="Yao R."/>
            <person name="Zheng S."/>
        </authorList>
    </citation>
    <scope>NUCLEOTIDE SEQUENCE [LARGE SCALE GENOMIC DNA]</scope>
    <source>
        <strain evidence="7 8">ES3-24</strain>
    </source>
</reference>
<comment type="caution">
    <text evidence="7">The sequence shown here is derived from an EMBL/GenBank/DDBJ whole genome shotgun (WGS) entry which is preliminary data.</text>
</comment>
<organism evidence="7 8">
    <name type="scientific">Paenibacillus selenitireducens</name>
    <dbReference type="NCBI Taxonomy" id="1324314"/>
    <lineage>
        <taxon>Bacteria</taxon>
        <taxon>Bacillati</taxon>
        <taxon>Bacillota</taxon>
        <taxon>Bacilli</taxon>
        <taxon>Bacillales</taxon>
        <taxon>Paenibacillaceae</taxon>
        <taxon>Paenibacillus</taxon>
    </lineage>
</organism>
<protein>
    <submittedName>
        <fullName evidence="7">YhgE/Pip</fullName>
    </submittedName>
</protein>
<feature type="transmembrane region" description="Helical" evidence="5">
    <location>
        <begin position="552"/>
        <end position="569"/>
    </location>
</feature>
<dbReference type="OrthoDB" id="9811483at2"/>
<evidence type="ECO:0000256" key="4">
    <source>
        <dbReference type="ARBA" id="ARBA00023136"/>
    </source>
</evidence>
<keyword evidence="3 5" id="KW-1133">Transmembrane helix</keyword>
<dbReference type="InterPro" id="IPR017500">
    <property type="entry name" value="Phage_infect_YhgE_N"/>
</dbReference>
<proteinExistence type="predicted"/>
<dbReference type="Proteomes" id="UP000190188">
    <property type="component" value="Unassembled WGS sequence"/>
</dbReference>
<dbReference type="PANTHER" id="PTHR43077">
    <property type="entry name" value="TRANSPORT PERMEASE YVFS-RELATED"/>
    <property type="match status" value="1"/>
</dbReference>
<feature type="transmembrane region" description="Helical" evidence="5">
    <location>
        <begin position="672"/>
        <end position="694"/>
    </location>
</feature>
<name>A0A1T2XHV0_9BACL</name>
<evidence type="ECO:0000256" key="5">
    <source>
        <dbReference type="SAM" id="Phobius"/>
    </source>
</evidence>